<feature type="compositionally biased region" description="Pro residues" evidence="3">
    <location>
        <begin position="1"/>
        <end position="16"/>
    </location>
</feature>
<evidence type="ECO:0000313" key="6">
    <source>
        <dbReference type="EMBL" id="MCW1915140.1"/>
    </source>
</evidence>
<evidence type="ECO:0000256" key="4">
    <source>
        <dbReference type="SAM" id="Phobius"/>
    </source>
</evidence>
<gene>
    <name evidence="6" type="ORF">OJ996_16255</name>
</gene>
<sequence length="381" mass="40626">MNPEPATPEPQAPAPETPTTKTIAAVPPSVLALGFIAIVLLGVLVAVSLKDKSGKDTSTEDPALKEMKGRLQALQDNVNQDRAKLGLSPLYNAGNTESAEAVAKRITDDAATLVALSKGVSDLITTKDAERSKTANELTEALKRQTALLEELTKTKRERDEAVIEASTAGTARLQLEKASSTITTLTKEIESLKKGPLDLQARLATVTAERDALLARLTELEARVSKNSLFAGTEAELFTEAVELFRELRGLEGKPDSDIAQAYSQFGVKLGASVYGKLEFPTGSADLAPADIARVEAFPVEAADNAVIMVVGYASETGNVDANRALSSDRATAVARLLDATKKPGQRVQASYLGQTDRFGSQVPERNQICEVWQIVPKAE</sequence>
<organism evidence="6 7">
    <name type="scientific">Luteolibacter rhizosphaerae</name>
    <dbReference type="NCBI Taxonomy" id="2989719"/>
    <lineage>
        <taxon>Bacteria</taxon>
        <taxon>Pseudomonadati</taxon>
        <taxon>Verrucomicrobiota</taxon>
        <taxon>Verrucomicrobiia</taxon>
        <taxon>Verrucomicrobiales</taxon>
        <taxon>Verrucomicrobiaceae</taxon>
        <taxon>Luteolibacter</taxon>
    </lineage>
</organism>
<feature type="domain" description="OmpA-like" evidence="5">
    <location>
        <begin position="268"/>
        <end position="381"/>
    </location>
</feature>
<keyword evidence="4" id="KW-1133">Transmembrane helix</keyword>
<dbReference type="InterPro" id="IPR036737">
    <property type="entry name" value="OmpA-like_sf"/>
</dbReference>
<evidence type="ECO:0000259" key="5">
    <source>
        <dbReference type="PROSITE" id="PS51123"/>
    </source>
</evidence>
<feature type="coiled-coil region" evidence="2">
    <location>
        <begin position="135"/>
        <end position="224"/>
    </location>
</feature>
<evidence type="ECO:0000256" key="2">
    <source>
        <dbReference type="SAM" id="Coils"/>
    </source>
</evidence>
<dbReference type="PROSITE" id="PS51123">
    <property type="entry name" value="OMPA_2"/>
    <property type="match status" value="1"/>
</dbReference>
<dbReference type="RefSeq" id="WP_264514679.1">
    <property type="nucleotide sequence ID" value="NZ_JAPDDR010000008.1"/>
</dbReference>
<keyword evidence="1 4" id="KW-0472">Membrane</keyword>
<evidence type="ECO:0000313" key="7">
    <source>
        <dbReference type="Proteomes" id="UP001165653"/>
    </source>
</evidence>
<dbReference type="InterPro" id="IPR006665">
    <property type="entry name" value="OmpA-like"/>
</dbReference>
<accession>A0ABT3G7D4</accession>
<reference evidence="6" key="1">
    <citation type="submission" date="2022-10" db="EMBL/GenBank/DDBJ databases">
        <title>Luteolibacter sp. GHJ8, whole genome shotgun sequencing project.</title>
        <authorList>
            <person name="Zhao G."/>
            <person name="Shen L."/>
        </authorList>
    </citation>
    <scope>NUCLEOTIDE SEQUENCE</scope>
    <source>
        <strain evidence="6">GHJ8</strain>
    </source>
</reference>
<feature type="transmembrane region" description="Helical" evidence="4">
    <location>
        <begin position="30"/>
        <end position="49"/>
    </location>
</feature>
<dbReference type="Pfam" id="PF00691">
    <property type="entry name" value="OmpA"/>
    <property type="match status" value="1"/>
</dbReference>
<name>A0ABT3G7D4_9BACT</name>
<evidence type="ECO:0000256" key="1">
    <source>
        <dbReference type="PROSITE-ProRule" id="PRU00473"/>
    </source>
</evidence>
<comment type="caution">
    <text evidence="6">The sequence shown here is derived from an EMBL/GenBank/DDBJ whole genome shotgun (WGS) entry which is preliminary data.</text>
</comment>
<keyword evidence="4" id="KW-0812">Transmembrane</keyword>
<evidence type="ECO:0000256" key="3">
    <source>
        <dbReference type="SAM" id="MobiDB-lite"/>
    </source>
</evidence>
<dbReference type="Gene3D" id="3.30.1330.60">
    <property type="entry name" value="OmpA-like domain"/>
    <property type="match status" value="1"/>
</dbReference>
<feature type="region of interest" description="Disordered" evidence="3">
    <location>
        <begin position="1"/>
        <end position="21"/>
    </location>
</feature>
<protein>
    <submittedName>
        <fullName evidence="6">OmpA family protein</fullName>
    </submittedName>
</protein>
<keyword evidence="2" id="KW-0175">Coiled coil</keyword>
<dbReference type="Proteomes" id="UP001165653">
    <property type="component" value="Unassembled WGS sequence"/>
</dbReference>
<proteinExistence type="predicted"/>
<keyword evidence="7" id="KW-1185">Reference proteome</keyword>
<dbReference type="SUPFAM" id="SSF103088">
    <property type="entry name" value="OmpA-like"/>
    <property type="match status" value="1"/>
</dbReference>
<dbReference type="EMBL" id="JAPDDR010000008">
    <property type="protein sequence ID" value="MCW1915140.1"/>
    <property type="molecule type" value="Genomic_DNA"/>
</dbReference>